<reference evidence="1 2" key="1">
    <citation type="journal article" date="2021" name="Hortic Res">
        <title>High-quality reference genome and annotation aids understanding of berry development for evergreen blueberry (Vaccinium darrowii).</title>
        <authorList>
            <person name="Yu J."/>
            <person name="Hulse-Kemp A.M."/>
            <person name="Babiker E."/>
            <person name="Staton M."/>
        </authorList>
    </citation>
    <scope>NUCLEOTIDE SEQUENCE [LARGE SCALE GENOMIC DNA]</scope>
    <source>
        <strain evidence="2">cv. NJ 8807/NJ 8810</strain>
        <tissue evidence="1">Young leaf</tissue>
    </source>
</reference>
<keyword evidence="2" id="KW-1185">Reference proteome</keyword>
<accession>A0ACB7X133</accession>
<evidence type="ECO:0000313" key="2">
    <source>
        <dbReference type="Proteomes" id="UP000828048"/>
    </source>
</evidence>
<protein>
    <submittedName>
        <fullName evidence="1">Uncharacterized protein</fullName>
    </submittedName>
</protein>
<organism evidence="1 2">
    <name type="scientific">Vaccinium darrowii</name>
    <dbReference type="NCBI Taxonomy" id="229202"/>
    <lineage>
        <taxon>Eukaryota</taxon>
        <taxon>Viridiplantae</taxon>
        <taxon>Streptophyta</taxon>
        <taxon>Embryophyta</taxon>
        <taxon>Tracheophyta</taxon>
        <taxon>Spermatophyta</taxon>
        <taxon>Magnoliopsida</taxon>
        <taxon>eudicotyledons</taxon>
        <taxon>Gunneridae</taxon>
        <taxon>Pentapetalae</taxon>
        <taxon>asterids</taxon>
        <taxon>Ericales</taxon>
        <taxon>Ericaceae</taxon>
        <taxon>Vaccinioideae</taxon>
        <taxon>Vaccinieae</taxon>
        <taxon>Vaccinium</taxon>
    </lineage>
</organism>
<sequence length="160" mass="18539">MAEALLIPVANGILNGLLPIVTNQISQAWGFKQDLEKLRERLEIIQAFIEDADNRKITSQAMTAWLERLKAAICDAENVLDELAYEALRRRIEFFPRLRELAIWGCPMLITIPDAAFKSSTSLQRLTIWHCLECEKDSGEDWHKIARIPTIYMNWRRVDK</sequence>
<dbReference type="Proteomes" id="UP000828048">
    <property type="component" value="Chromosome 2"/>
</dbReference>
<dbReference type="EMBL" id="CM037152">
    <property type="protein sequence ID" value="KAH7834396.1"/>
    <property type="molecule type" value="Genomic_DNA"/>
</dbReference>
<gene>
    <name evidence="1" type="ORF">Vadar_015547</name>
</gene>
<name>A0ACB7X133_9ERIC</name>
<proteinExistence type="predicted"/>
<evidence type="ECO:0000313" key="1">
    <source>
        <dbReference type="EMBL" id="KAH7834396.1"/>
    </source>
</evidence>
<comment type="caution">
    <text evidence="1">The sequence shown here is derived from an EMBL/GenBank/DDBJ whole genome shotgun (WGS) entry which is preliminary data.</text>
</comment>